<dbReference type="GO" id="GO:0000082">
    <property type="term" value="P:G1/S transition of mitotic cell cycle"/>
    <property type="evidence" value="ECO:0007669"/>
    <property type="project" value="TreeGrafter"/>
</dbReference>
<dbReference type="STRING" id="48709.A0A1D2N3C7"/>
<evidence type="ECO:0000313" key="14">
    <source>
        <dbReference type="Proteomes" id="UP000094527"/>
    </source>
</evidence>
<dbReference type="SMART" id="SM00220">
    <property type="entry name" value="S_TKc"/>
    <property type="match status" value="1"/>
</dbReference>
<evidence type="ECO:0000256" key="7">
    <source>
        <dbReference type="ARBA" id="ARBA00022840"/>
    </source>
</evidence>
<protein>
    <recommendedName>
        <fullName evidence="2">cyclin-dependent kinase</fullName>
        <ecNumber evidence="2">2.7.11.22</ecNumber>
    </recommendedName>
</protein>
<evidence type="ECO:0000259" key="12">
    <source>
        <dbReference type="PROSITE" id="PS50011"/>
    </source>
</evidence>
<evidence type="ECO:0000256" key="8">
    <source>
        <dbReference type="ARBA" id="ARBA00047811"/>
    </source>
</evidence>
<dbReference type="GO" id="GO:0005634">
    <property type="term" value="C:nucleus"/>
    <property type="evidence" value="ECO:0007669"/>
    <property type="project" value="TreeGrafter"/>
</dbReference>
<dbReference type="PANTHER" id="PTHR24056">
    <property type="entry name" value="CELL DIVISION PROTEIN KINASE"/>
    <property type="match status" value="1"/>
</dbReference>
<keyword evidence="3 11" id="KW-0723">Serine/threonine-protein kinase</keyword>
<proteinExistence type="inferred from homology"/>
<dbReference type="FunFam" id="1.10.510.10:FF:000624">
    <property type="entry name" value="Mitogen-activated protein kinase"/>
    <property type="match status" value="1"/>
</dbReference>
<dbReference type="Proteomes" id="UP000094527">
    <property type="component" value="Unassembled WGS sequence"/>
</dbReference>
<dbReference type="OrthoDB" id="1732493at2759"/>
<keyword evidence="14" id="KW-1185">Reference proteome</keyword>
<keyword evidence="5 10" id="KW-0547">Nucleotide-binding</keyword>
<evidence type="ECO:0000313" key="13">
    <source>
        <dbReference type="EMBL" id="ODM99786.1"/>
    </source>
</evidence>
<dbReference type="FunFam" id="3.30.200.20:FF:000124">
    <property type="entry name" value="Cyclin-dependent kinase 4"/>
    <property type="match status" value="1"/>
</dbReference>
<comment type="similarity">
    <text evidence="1">Belongs to the protein kinase superfamily. CMGC Ser/Thr protein kinase family. CDC2/CDKX subfamily.</text>
</comment>
<dbReference type="GO" id="GO:0004693">
    <property type="term" value="F:cyclin-dependent protein serine/threonine kinase activity"/>
    <property type="evidence" value="ECO:0007669"/>
    <property type="project" value="UniProtKB-EC"/>
</dbReference>
<dbReference type="InterPro" id="IPR017441">
    <property type="entry name" value="Protein_kinase_ATP_BS"/>
</dbReference>
<evidence type="ECO:0000256" key="11">
    <source>
        <dbReference type="RuleBase" id="RU000304"/>
    </source>
</evidence>
<dbReference type="EC" id="2.7.11.22" evidence="2"/>
<feature type="domain" description="Protein kinase" evidence="12">
    <location>
        <begin position="35"/>
        <end position="324"/>
    </location>
</feature>
<organism evidence="13 14">
    <name type="scientific">Orchesella cincta</name>
    <name type="common">Springtail</name>
    <name type="synonym">Podura cincta</name>
    <dbReference type="NCBI Taxonomy" id="48709"/>
    <lineage>
        <taxon>Eukaryota</taxon>
        <taxon>Metazoa</taxon>
        <taxon>Ecdysozoa</taxon>
        <taxon>Arthropoda</taxon>
        <taxon>Hexapoda</taxon>
        <taxon>Collembola</taxon>
        <taxon>Entomobryomorpha</taxon>
        <taxon>Entomobryoidea</taxon>
        <taxon>Orchesellidae</taxon>
        <taxon>Orchesellinae</taxon>
        <taxon>Orchesella</taxon>
    </lineage>
</organism>
<sequence length="400" mass="44991">MSSGGLEDKAMRTEYPPDVVTFQPPVPHGRTLELYKEETVIGNGAYGTVYKAKDISHPAKYVALKKVRIPINEDGVPVSILREIALVRQLDRFQHPNIVRFLDVCHGPRLGNEQNLLLFLVFEFVEMDLAKYIHRASPDGLSPTKVKDIMFQVLCGVDFLHSQRIVHRDLKPQNLLISETGQVKLADFGLAKVYDFTMKLTNVVVTLWYRPPEVLLGSSYGTAVDIWSVGCIFAELIRRRPLLPGTNERDQLEKIFDLLGTPIDEEWPRDSPVLPRSFHPRPPKNLEILVPGLDPVGLSLLERMLIFDHHQRISAHDAVRHPYFENRPVPEIEFPPMPPRTTHMSNLATTAAPSTSTSAMSSRNLNTTSSSLNVTATSLGHCPDDSGYSSFIRDNDNSRK</sequence>
<dbReference type="GO" id="GO:0030332">
    <property type="term" value="F:cyclin binding"/>
    <property type="evidence" value="ECO:0007669"/>
    <property type="project" value="TreeGrafter"/>
</dbReference>
<comment type="caution">
    <text evidence="13">The sequence shown here is derived from an EMBL/GenBank/DDBJ whole genome shotgun (WGS) entry which is preliminary data.</text>
</comment>
<dbReference type="PROSITE" id="PS50011">
    <property type="entry name" value="PROTEIN_KINASE_DOM"/>
    <property type="match status" value="1"/>
</dbReference>
<reference evidence="13 14" key="1">
    <citation type="journal article" date="2016" name="Genome Biol. Evol.">
        <title>Gene Family Evolution Reflects Adaptation to Soil Environmental Stressors in the Genome of the Collembolan Orchesella cincta.</title>
        <authorList>
            <person name="Faddeeva-Vakhrusheva A."/>
            <person name="Derks M.F."/>
            <person name="Anvar S.Y."/>
            <person name="Agamennone V."/>
            <person name="Suring W."/>
            <person name="Smit S."/>
            <person name="van Straalen N.M."/>
            <person name="Roelofs D."/>
        </authorList>
    </citation>
    <scope>NUCLEOTIDE SEQUENCE [LARGE SCALE GENOMIC DNA]</scope>
    <source>
        <tissue evidence="13">Mixed pool</tissue>
    </source>
</reference>
<dbReference type="InterPro" id="IPR050108">
    <property type="entry name" value="CDK"/>
</dbReference>
<dbReference type="GO" id="GO:0005737">
    <property type="term" value="C:cytoplasm"/>
    <property type="evidence" value="ECO:0007669"/>
    <property type="project" value="TreeGrafter"/>
</dbReference>
<dbReference type="GO" id="GO:0007165">
    <property type="term" value="P:signal transduction"/>
    <property type="evidence" value="ECO:0007669"/>
    <property type="project" value="TreeGrafter"/>
</dbReference>
<dbReference type="PROSITE" id="PS00107">
    <property type="entry name" value="PROTEIN_KINASE_ATP"/>
    <property type="match status" value="1"/>
</dbReference>
<dbReference type="PANTHER" id="PTHR24056:SF472">
    <property type="entry name" value="CYCLIN-DEPENDENT KINASE 4, ISOFORM A"/>
    <property type="match status" value="1"/>
</dbReference>
<dbReference type="OMA" id="KNFPPLM"/>
<dbReference type="InterPro" id="IPR008271">
    <property type="entry name" value="Ser/Thr_kinase_AS"/>
</dbReference>
<evidence type="ECO:0000256" key="10">
    <source>
        <dbReference type="PROSITE-ProRule" id="PRU10141"/>
    </source>
</evidence>
<dbReference type="GO" id="GO:0000307">
    <property type="term" value="C:cyclin-dependent protein kinase holoenzyme complex"/>
    <property type="evidence" value="ECO:0007669"/>
    <property type="project" value="TreeGrafter"/>
</dbReference>
<dbReference type="Pfam" id="PF00069">
    <property type="entry name" value="Pkinase"/>
    <property type="match status" value="1"/>
</dbReference>
<evidence type="ECO:0000256" key="4">
    <source>
        <dbReference type="ARBA" id="ARBA00022679"/>
    </source>
</evidence>
<evidence type="ECO:0000256" key="2">
    <source>
        <dbReference type="ARBA" id="ARBA00012425"/>
    </source>
</evidence>
<evidence type="ECO:0000256" key="6">
    <source>
        <dbReference type="ARBA" id="ARBA00022777"/>
    </source>
</evidence>
<dbReference type="EMBL" id="LJIJ01000255">
    <property type="protein sequence ID" value="ODM99786.1"/>
    <property type="molecule type" value="Genomic_DNA"/>
</dbReference>
<evidence type="ECO:0000256" key="1">
    <source>
        <dbReference type="ARBA" id="ARBA00006485"/>
    </source>
</evidence>
<dbReference type="InterPro" id="IPR000719">
    <property type="entry name" value="Prot_kinase_dom"/>
</dbReference>
<comment type="catalytic activity">
    <reaction evidence="9">
        <text>L-seryl-[protein] + ATP = O-phospho-L-seryl-[protein] + ADP + H(+)</text>
        <dbReference type="Rhea" id="RHEA:17989"/>
        <dbReference type="Rhea" id="RHEA-COMP:9863"/>
        <dbReference type="Rhea" id="RHEA-COMP:11604"/>
        <dbReference type="ChEBI" id="CHEBI:15378"/>
        <dbReference type="ChEBI" id="CHEBI:29999"/>
        <dbReference type="ChEBI" id="CHEBI:30616"/>
        <dbReference type="ChEBI" id="CHEBI:83421"/>
        <dbReference type="ChEBI" id="CHEBI:456216"/>
        <dbReference type="EC" id="2.7.11.22"/>
    </reaction>
</comment>
<name>A0A1D2N3C7_ORCCI</name>
<dbReference type="GO" id="GO:0010468">
    <property type="term" value="P:regulation of gene expression"/>
    <property type="evidence" value="ECO:0007669"/>
    <property type="project" value="TreeGrafter"/>
</dbReference>
<comment type="catalytic activity">
    <reaction evidence="8">
        <text>L-threonyl-[protein] + ATP = O-phospho-L-threonyl-[protein] + ADP + H(+)</text>
        <dbReference type="Rhea" id="RHEA:46608"/>
        <dbReference type="Rhea" id="RHEA-COMP:11060"/>
        <dbReference type="Rhea" id="RHEA-COMP:11605"/>
        <dbReference type="ChEBI" id="CHEBI:15378"/>
        <dbReference type="ChEBI" id="CHEBI:30013"/>
        <dbReference type="ChEBI" id="CHEBI:30616"/>
        <dbReference type="ChEBI" id="CHEBI:61977"/>
        <dbReference type="ChEBI" id="CHEBI:456216"/>
        <dbReference type="EC" id="2.7.11.22"/>
    </reaction>
</comment>
<evidence type="ECO:0000256" key="3">
    <source>
        <dbReference type="ARBA" id="ARBA00022527"/>
    </source>
</evidence>
<evidence type="ECO:0000256" key="5">
    <source>
        <dbReference type="ARBA" id="ARBA00022741"/>
    </source>
</evidence>
<dbReference type="Gene3D" id="1.10.510.10">
    <property type="entry name" value="Transferase(Phosphotransferase) domain 1"/>
    <property type="match status" value="1"/>
</dbReference>
<dbReference type="GO" id="GO:0005524">
    <property type="term" value="F:ATP binding"/>
    <property type="evidence" value="ECO:0007669"/>
    <property type="project" value="UniProtKB-UniRule"/>
</dbReference>
<dbReference type="InterPro" id="IPR011009">
    <property type="entry name" value="Kinase-like_dom_sf"/>
</dbReference>
<dbReference type="Gene3D" id="3.30.200.20">
    <property type="entry name" value="Phosphorylase Kinase, domain 1"/>
    <property type="match status" value="1"/>
</dbReference>
<keyword evidence="4" id="KW-0808">Transferase</keyword>
<feature type="binding site" evidence="10">
    <location>
        <position position="65"/>
    </location>
    <ligand>
        <name>ATP</name>
        <dbReference type="ChEBI" id="CHEBI:30616"/>
    </ligand>
</feature>
<dbReference type="GO" id="GO:0010389">
    <property type="term" value="P:regulation of G2/M transition of mitotic cell cycle"/>
    <property type="evidence" value="ECO:0007669"/>
    <property type="project" value="TreeGrafter"/>
</dbReference>
<keyword evidence="7 10" id="KW-0067">ATP-binding</keyword>
<gene>
    <name evidence="13" type="ORF">Ocin01_06893</name>
</gene>
<evidence type="ECO:0000256" key="9">
    <source>
        <dbReference type="ARBA" id="ARBA00048367"/>
    </source>
</evidence>
<dbReference type="SUPFAM" id="SSF56112">
    <property type="entry name" value="Protein kinase-like (PK-like)"/>
    <property type="match status" value="1"/>
</dbReference>
<accession>A0A1D2N3C7</accession>
<keyword evidence="6 13" id="KW-0418">Kinase</keyword>
<dbReference type="AlphaFoldDB" id="A0A1D2N3C7"/>
<dbReference type="PROSITE" id="PS00108">
    <property type="entry name" value="PROTEIN_KINASE_ST"/>
    <property type="match status" value="1"/>
</dbReference>